<proteinExistence type="predicted"/>
<evidence type="ECO:0000313" key="1">
    <source>
        <dbReference type="EMBL" id="RKO94536.1"/>
    </source>
</evidence>
<reference evidence="2" key="1">
    <citation type="journal article" date="2018" name="Nat. Microbiol.">
        <title>Leveraging single-cell genomics to expand the fungal tree of life.</title>
        <authorList>
            <person name="Ahrendt S.R."/>
            <person name="Quandt C.A."/>
            <person name="Ciobanu D."/>
            <person name="Clum A."/>
            <person name="Salamov A."/>
            <person name="Andreopoulos B."/>
            <person name="Cheng J.F."/>
            <person name="Woyke T."/>
            <person name="Pelin A."/>
            <person name="Henrissat B."/>
            <person name="Reynolds N.K."/>
            <person name="Benny G.L."/>
            <person name="Smith M.E."/>
            <person name="James T.Y."/>
            <person name="Grigoriev I.V."/>
        </authorList>
    </citation>
    <scope>NUCLEOTIDE SEQUENCE [LARGE SCALE GENOMIC DNA]</scope>
</reference>
<name>A0A4P9WTW0_9FUNG</name>
<dbReference type="InterPro" id="IPR053216">
    <property type="entry name" value="Appressorial_penetr-assoc"/>
</dbReference>
<dbReference type="OrthoDB" id="2336871at2759"/>
<sequence length="115" mass="12133">SFCLNKVLESSNGSQILTGICASTPLGAIPTVDNIISSLITHPASGSTIDASTNVTVVIDVFNLETGFFDGKFWVPQPLNAAGIIQGHSQVTVQKLTSHNTAPDPRTFAFFKVSL</sequence>
<feature type="non-terminal residue" evidence="1">
    <location>
        <position position="1"/>
    </location>
</feature>
<organism evidence="1 2">
    <name type="scientific">Blyttiomyces helicus</name>
    <dbReference type="NCBI Taxonomy" id="388810"/>
    <lineage>
        <taxon>Eukaryota</taxon>
        <taxon>Fungi</taxon>
        <taxon>Fungi incertae sedis</taxon>
        <taxon>Chytridiomycota</taxon>
        <taxon>Chytridiomycota incertae sedis</taxon>
        <taxon>Chytridiomycetes</taxon>
        <taxon>Chytridiomycetes incertae sedis</taxon>
        <taxon>Blyttiomyces</taxon>
    </lineage>
</organism>
<dbReference type="EMBL" id="KZ993871">
    <property type="protein sequence ID" value="RKO94536.1"/>
    <property type="molecule type" value="Genomic_DNA"/>
</dbReference>
<dbReference type="PANTHER" id="PTHR34587:SF2">
    <property type="entry name" value="G-PROTEIN COUPLED RECEPTORS FAMILY 1 PROFILE DOMAIN-CONTAINING PROTEIN"/>
    <property type="match status" value="1"/>
</dbReference>
<keyword evidence="2" id="KW-1185">Reference proteome</keyword>
<dbReference type="Proteomes" id="UP000269721">
    <property type="component" value="Unassembled WGS sequence"/>
</dbReference>
<evidence type="ECO:0000313" key="2">
    <source>
        <dbReference type="Proteomes" id="UP000269721"/>
    </source>
</evidence>
<dbReference type="PANTHER" id="PTHR34587">
    <property type="entry name" value="VWFA DOMAIN-CONTAINING PROTEIN"/>
    <property type="match status" value="1"/>
</dbReference>
<dbReference type="AlphaFoldDB" id="A0A4P9WTW0"/>
<protein>
    <submittedName>
        <fullName evidence="1">Uncharacterized protein</fullName>
    </submittedName>
</protein>
<accession>A0A4P9WTW0</accession>
<gene>
    <name evidence="1" type="ORF">BDK51DRAFT_17463</name>
</gene>